<comment type="caution">
    <text evidence="1">The sequence shown here is derived from an EMBL/GenBank/DDBJ whole genome shotgun (WGS) entry which is preliminary data.</text>
</comment>
<dbReference type="EMBL" id="RYER01000015">
    <property type="protein sequence ID" value="RUO16857.1"/>
    <property type="molecule type" value="Genomic_DNA"/>
</dbReference>
<dbReference type="Proteomes" id="UP000268436">
    <property type="component" value="Unassembled WGS sequence"/>
</dbReference>
<evidence type="ECO:0000313" key="2">
    <source>
        <dbReference type="Proteomes" id="UP000268436"/>
    </source>
</evidence>
<sequence>MSCHEFHPNFLLVLNFYMIKSYKLIIKQFAIYQILDKIF</sequence>
<proteinExistence type="predicted"/>
<organism evidence="1 2">
    <name type="scientific">Moraxella catarrhalis</name>
    <name type="common">Branhamella catarrhalis</name>
    <dbReference type="NCBI Taxonomy" id="480"/>
    <lineage>
        <taxon>Bacteria</taxon>
        <taxon>Pseudomonadati</taxon>
        <taxon>Pseudomonadota</taxon>
        <taxon>Gammaproteobacteria</taxon>
        <taxon>Moraxellales</taxon>
        <taxon>Moraxellaceae</taxon>
        <taxon>Moraxella</taxon>
    </lineage>
</organism>
<accession>A0ABY0BKL6</accession>
<protein>
    <submittedName>
        <fullName evidence="1">Uncharacterized protein</fullName>
    </submittedName>
</protein>
<keyword evidence="2" id="KW-1185">Reference proteome</keyword>
<evidence type="ECO:0000313" key="1">
    <source>
        <dbReference type="EMBL" id="RUO16857.1"/>
    </source>
</evidence>
<gene>
    <name evidence="1" type="ORF">EJK54_0659</name>
</gene>
<reference evidence="1 2" key="1">
    <citation type="submission" date="2018-12" db="EMBL/GenBank/DDBJ databases">
        <title>Persistence of Moraxella catarrhalis in Chronic Obstructive Pulmonary Disease and Regulation of the Hag/MID Adhesin.</title>
        <authorList>
            <person name="Murphy T."/>
            <person name="Zhao X."/>
            <person name="Vyas G."/>
            <person name="Aluvathingal J."/>
            <person name="Nadendla S."/>
            <person name="Tallon L."/>
            <person name="Tettelin H."/>
        </authorList>
    </citation>
    <scope>NUCLEOTIDE SEQUENCE [LARGE SCALE GENOMIC DNA]</scope>
    <source>
        <strain evidence="1 2">173P27B1</strain>
    </source>
</reference>
<name>A0ABY0BKL6_MORCA</name>